<dbReference type="EMBL" id="CAJVQC010054297">
    <property type="protein sequence ID" value="CAG8794019.1"/>
    <property type="molecule type" value="Genomic_DNA"/>
</dbReference>
<accession>A0ACA9RIS1</accession>
<dbReference type="Proteomes" id="UP000789920">
    <property type="component" value="Unassembled WGS sequence"/>
</dbReference>
<evidence type="ECO:0000313" key="2">
    <source>
        <dbReference type="Proteomes" id="UP000789920"/>
    </source>
</evidence>
<keyword evidence="2" id="KW-1185">Reference proteome</keyword>
<gene>
    <name evidence="1" type="ORF">RPERSI_LOCUS19675</name>
</gene>
<protein>
    <submittedName>
        <fullName evidence="1">29375_t:CDS:1</fullName>
    </submittedName>
</protein>
<reference evidence="1" key="1">
    <citation type="submission" date="2021-06" db="EMBL/GenBank/DDBJ databases">
        <authorList>
            <person name="Kallberg Y."/>
            <person name="Tangrot J."/>
            <person name="Rosling A."/>
        </authorList>
    </citation>
    <scope>NUCLEOTIDE SEQUENCE</scope>
    <source>
        <strain evidence="1">MA461A</strain>
    </source>
</reference>
<proteinExistence type="predicted"/>
<organism evidence="1 2">
    <name type="scientific">Racocetra persica</name>
    <dbReference type="NCBI Taxonomy" id="160502"/>
    <lineage>
        <taxon>Eukaryota</taxon>
        <taxon>Fungi</taxon>
        <taxon>Fungi incertae sedis</taxon>
        <taxon>Mucoromycota</taxon>
        <taxon>Glomeromycotina</taxon>
        <taxon>Glomeromycetes</taxon>
        <taxon>Diversisporales</taxon>
        <taxon>Gigasporaceae</taxon>
        <taxon>Racocetra</taxon>
    </lineage>
</organism>
<name>A0ACA9RIS1_9GLOM</name>
<feature type="non-terminal residue" evidence="1">
    <location>
        <position position="62"/>
    </location>
</feature>
<sequence>MFEEIKNNTINFFWKNNRNISTIVFEHKLYTAMITLVNNIVKIINLDAPDYNLPNSRNNNNQ</sequence>
<evidence type="ECO:0000313" key="1">
    <source>
        <dbReference type="EMBL" id="CAG8794019.1"/>
    </source>
</evidence>
<comment type="caution">
    <text evidence="1">The sequence shown here is derived from an EMBL/GenBank/DDBJ whole genome shotgun (WGS) entry which is preliminary data.</text>
</comment>